<dbReference type="AlphaFoldDB" id="A0A0K1PXH3"/>
<feature type="transmembrane region" description="Helical" evidence="1">
    <location>
        <begin position="225"/>
        <end position="243"/>
    </location>
</feature>
<dbReference type="InterPro" id="IPR038050">
    <property type="entry name" value="Neuro_actylchol_rec"/>
</dbReference>
<evidence type="ECO:0000313" key="2">
    <source>
        <dbReference type="EMBL" id="AKU98213.1"/>
    </source>
</evidence>
<feature type="transmembrane region" description="Helical" evidence="1">
    <location>
        <begin position="263"/>
        <end position="282"/>
    </location>
</feature>
<dbReference type="GO" id="GO:0004888">
    <property type="term" value="F:transmembrane signaling receptor activity"/>
    <property type="evidence" value="ECO:0007669"/>
    <property type="project" value="InterPro"/>
</dbReference>
<accession>A0A0K1PXH3</accession>
<dbReference type="EMBL" id="CP012333">
    <property type="protein sequence ID" value="AKU98213.1"/>
    <property type="molecule type" value="Genomic_DNA"/>
</dbReference>
<dbReference type="KEGG" id="llu:AKJ09_04877"/>
<keyword evidence="3" id="KW-1185">Reference proteome</keyword>
<dbReference type="InterPro" id="IPR006201">
    <property type="entry name" value="Neur_channel"/>
</dbReference>
<gene>
    <name evidence="2" type="ORF">AKJ09_04877</name>
</gene>
<dbReference type="OrthoDB" id="7069101at2"/>
<proteinExistence type="predicted"/>
<keyword evidence="1" id="KW-0472">Membrane</keyword>
<dbReference type="SUPFAM" id="SSF90112">
    <property type="entry name" value="Neurotransmitter-gated ion-channel transmembrane pore"/>
    <property type="match status" value="1"/>
</dbReference>
<sequence length="318" mass="34749">MMGFLQLFSGVSWAAESKAAEGKKAPEAKQAAEEPALGPRTVKIAVVLDKLTKFEIGPGTFNSEFFVFTGCDTEPCVTDPDVSNGKVVSKEKVADLPTLKIFRVKAELEANVDLSEFPFDKHTLPITLTDKDDDVTYVSDPALLTQFKMPSVNPEIRLAGWNVDTVLMPRVVTHKLEGGLEFKEASFDLPIARPVLASFFKTLVPVFFMIFVAGFTLLLKAKSAAGRLTAATGGLMTVVMFHLSATSSLPPLGYLTRMDKFMLATYFVYLVNIFFAVAIVRFDEKKNEKFAELAYLIAGGAVPGLALVAWLSVFLKVV</sequence>
<dbReference type="PANTHER" id="PTHR18945">
    <property type="entry name" value="NEUROTRANSMITTER GATED ION CHANNEL"/>
    <property type="match status" value="1"/>
</dbReference>
<feature type="transmembrane region" description="Helical" evidence="1">
    <location>
        <begin position="195"/>
        <end position="218"/>
    </location>
</feature>
<keyword evidence="1" id="KW-1133">Transmembrane helix</keyword>
<dbReference type="Proteomes" id="UP000064967">
    <property type="component" value="Chromosome"/>
</dbReference>
<dbReference type="GO" id="GO:0016020">
    <property type="term" value="C:membrane"/>
    <property type="evidence" value="ECO:0007669"/>
    <property type="project" value="InterPro"/>
</dbReference>
<feature type="transmembrane region" description="Helical" evidence="1">
    <location>
        <begin position="294"/>
        <end position="315"/>
    </location>
</feature>
<dbReference type="STRING" id="1391654.AKJ09_04877"/>
<reference evidence="2 3" key="1">
    <citation type="submission" date="2015-08" db="EMBL/GenBank/DDBJ databases">
        <authorList>
            <person name="Babu N.S."/>
            <person name="Beckwith C.J."/>
            <person name="Beseler K.G."/>
            <person name="Brison A."/>
            <person name="Carone J.V."/>
            <person name="Caskin T.P."/>
            <person name="Diamond M."/>
            <person name="Durham M.E."/>
            <person name="Foxe J.M."/>
            <person name="Go M."/>
            <person name="Henderson B.A."/>
            <person name="Jones I.B."/>
            <person name="McGettigan J.A."/>
            <person name="Micheletti S.J."/>
            <person name="Nasrallah M.E."/>
            <person name="Ortiz D."/>
            <person name="Piller C.R."/>
            <person name="Privatt S.R."/>
            <person name="Schneider S.L."/>
            <person name="Sharp S."/>
            <person name="Smith T.C."/>
            <person name="Stanton J.D."/>
            <person name="Ullery H.E."/>
            <person name="Wilson R.J."/>
            <person name="Serrano M.G."/>
            <person name="Buck G."/>
            <person name="Lee V."/>
            <person name="Wang Y."/>
            <person name="Carvalho R."/>
            <person name="Voegtly L."/>
            <person name="Shi R."/>
            <person name="Duckworth R."/>
            <person name="Johnson A."/>
            <person name="Loviza R."/>
            <person name="Walstead R."/>
            <person name="Shah Z."/>
            <person name="Kiflezghi M."/>
            <person name="Wade K."/>
            <person name="Ball S.L."/>
            <person name="Bradley K.W."/>
            <person name="Asai D.J."/>
            <person name="Bowman C.A."/>
            <person name="Russell D.A."/>
            <person name="Pope W.H."/>
            <person name="Jacobs-Sera D."/>
            <person name="Hendrix R.W."/>
            <person name="Hatfull G.F."/>
        </authorList>
    </citation>
    <scope>NUCLEOTIDE SEQUENCE [LARGE SCALE GENOMIC DNA]</scope>
    <source>
        <strain evidence="2 3">DSM 27648</strain>
    </source>
</reference>
<organism evidence="2 3">
    <name type="scientific">Labilithrix luteola</name>
    <dbReference type="NCBI Taxonomy" id="1391654"/>
    <lineage>
        <taxon>Bacteria</taxon>
        <taxon>Pseudomonadati</taxon>
        <taxon>Myxococcota</taxon>
        <taxon>Polyangia</taxon>
        <taxon>Polyangiales</taxon>
        <taxon>Labilitrichaceae</taxon>
        <taxon>Labilithrix</taxon>
    </lineage>
</organism>
<evidence type="ECO:0000256" key="1">
    <source>
        <dbReference type="SAM" id="Phobius"/>
    </source>
</evidence>
<name>A0A0K1PXH3_9BACT</name>
<dbReference type="InterPro" id="IPR036719">
    <property type="entry name" value="Neuro-gated_channel_TM_sf"/>
</dbReference>
<dbReference type="Gene3D" id="1.20.58.390">
    <property type="entry name" value="Neurotransmitter-gated ion-channel transmembrane domain"/>
    <property type="match status" value="1"/>
</dbReference>
<protein>
    <recommendedName>
        <fullName evidence="4">Neurotransmitter-gated ion-channel ligand-binding domain-containing protein</fullName>
    </recommendedName>
</protein>
<evidence type="ECO:0000313" key="3">
    <source>
        <dbReference type="Proteomes" id="UP000064967"/>
    </source>
</evidence>
<keyword evidence="1" id="KW-0812">Transmembrane</keyword>
<evidence type="ECO:0008006" key="4">
    <source>
        <dbReference type="Google" id="ProtNLM"/>
    </source>
</evidence>
<dbReference type="GO" id="GO:0005216">
    <property type="term" value="F:monoatomic ion channel activity"/>
    <property type="evidence" value="ECO:0007669"/>
    <property type="project" value="InterPro"/>
</dbReference>